<keyword evidence="3" id="KW-1185">Reference proteome</keyword>
<dbReference type="EMBL" id="LR877145">
    <property type="protein sequence ID" value="CAD2213105.1"/>
    <property type="molecule type" value="Genomic_DNA"/>
</dbReference>
<dbReference type="VEuPathDB" id="TriTrypDB:ADEAN_000054100"/>
<name>A0A7G2C0Q1_9TRYP</name>
<evidence type="ECO:0000313" key="2">
    <source>
        <dbReference type="EMBL" id="CAD2213105.1"/>
    </source>
</evidence>
<dbReference type="AlphaFoldDB" id="A0A7G2C0Q1"/>
<accession>A0A7G2C0Q1</accession>
<evidence type="ECO:0000313" key="3">
    <source>
        <dbReference type="Proteomes" id="UP000515908"/>
    </source>
</evidence>
<proteinExistence type="predicted"/>
<sequence>MQNRTLNGILKRAASMTKPFNSQDAVLIVKAIRDLRVRNSSVKPICKKAAFSIAAVPPTTNAPQVIIDVMNALTTLQAHDLEVVHTVLARRVLDLDVARAGEKTVHKAAVTFMKIGKGKLDPAIVLHLVKCIAACLEQSPQDPALRLCLISLYPLLGQKWWELPPALEQLLIDSCTLFFPQELRELRGNRALQALHLYVLLADISAKLGRPSDRSSAEDEEDLFTDLGDATSGDPSNHALIEARRKLFPYLGSVTIAYLSAGSFIQFLRDYSSSLSQSEEVMGVFLVALSDYTMFNRFNTYDLSKLALSFCNNALPMEKEEDGVDTLWSKFRFLELCTSRFVVLVRSDQHTADLLPRHTMTLASLWELFSRTVVTTFNGFSDTCKRPVLKIAKELEAVTTILLKELAAQPSYNAWVLYAMSQAAQSWAYSDELEGQLQSLMINSTRGLLLHQRQSVRSLVQTFYSCALLCCASTYELSIVSRNAAAADLVSKRLKAWPTEGTTGLQMSLERVYLHLQESNVFNQNDIVMLVSGFLVFFEAAAHPSISTITDQIVLTPQLIDTAVTLCTTVLSREEVTKVVTQEVAFKLCALLVHLLSCASLEDVAVVGSLHQVLLDVLEHIVENDLFSFSQWGDLSFLLSKVVVHQEASQRRLASVAQFVLASLCGKSRLVTYLHRSQRNYAPLSKVLKGAEVARRLQCELSFDTHHSSLSSSRPTFFLDGKTILKYKNTLSPSDLAHFLRLLGEECARHKTLLLSPADILGVFHRVLSAEKIQPEALLYLLNAYEALRHLGVWTAGDTEMLSGAIRRYLVVDKEKIEKRSVKRRIINCLVDLELSNASAASSSKRMFITNDVYENVSRACRELSDSDDVEDQVCAMRFGLLVP</sequence>
<feature type="region of interest" description="Disordered" evidence="1">
    <location>
        <begin position="209"/>
        <end position="230"/>
    </location>
</feature>
<evidence type="ECO:0000256" key="1">
    <source>
        <dbReference type="SAM" id="MobiDB-lite"/>
    </source>
</evidence>
<reference evidence="2 3" key="1">
    <citation type="submission" date="2020-08" db="EMBL/GenBank/DDBJ databases">
        <authorList>
            <person name="Newling K."/>
            <person name="Davey J."/>
            <person name="Forrester S."/>
        </authorList>
    </citation>
    <scope>NUCLEOTIDE SEQUENCE [LARGE SCALE GENOMIC DNA]</scope>
    <source>
        <strain evidence="3">Crithidia deanei Carvalho (ATCC PRA-265)</strain>
    </source>
</reference>
<organism evidence="2 3">
    <name type="scientific">Angomonas deanei</name>
    <dbReference type="NCBI Taxonomy" id="59799"/>
    <lineage>
        <taxon>Eukaryota</taxon>
        <taxon>Discoba</taxon>
        <taxon>Euglenozoa</taxon>
        <taxon>Kinetoplastea</taxon>
        <taxon>Metakinetoplastina</taxon>
        <taxon>Trypanosomatida</taxon>
        <taxon>Trypanosomatidae</taxon>
        <taxon>Strigomonadinae</taxon>
        <taxon>Angomonas</taxon>
    </lineage>
</organism>
<gene>
    <name evidence="2" type="ORF">ADEAN_000054100</name>
</gene>
<dbReference type="Proteomes" id="UP000515908">
    <property type="component" value="Chromosome 01"/>
</dbReference>
<protein>
    <submittedName>
        <fullName evidence="2">Uncharacterized protein</fullName>
    </submittedName>
</protein>